<keyword evidence="3" id="KW-0963">Cytoplasm</keyword>
<dbReference type="RefSeq" id="WP_117297797.1">
    <property type="nucleotide sequence ID" value="NZ_QVQT02000001.1"/>
</dbReference>
<evidence type="ECO:0000256" key="4">
    <source>
        <dbReference type="ARBA" id="ARBA00022795"/>
    </source>
</evidence>
<gene>
    <name evidence="6" type="ORF">D0Y96_02825</name>
</gene>
<comment type="similarity">
    <text evidence="2">Belongs to the FliS family.</text>
</comment>
<evidence type="ECO:0000256" key="5">
    <source>
        <dbReference type="ARBA" id="ARBA00023186"/>
    </source>
</evidence>
<comment type="caution">
    <text evidence="6">The sequence shown here is derived from an EMBL/GenBank/DDBJ whole genome shotgun (WGS) entry which is preliminary data.</text>
</comment>
<evidence type="ECO:0000256" key="2">
    <source>
        <dbReference type="ARBA" id="ARBA00008787"/>
    </source>
</evidence>
<dbReference type="Gene3D" id="1.20.120.340">
    <property type="entry name" value="Flagellar protein FliS"/>
    <property type="match status" value="1"/>
</dbReference>
<evidence type="ECO:0000256" key="3">
    <source>
        <dbReference type="ARBA" id="ARBA00022490"/>
    </source>
</evidence>
<comment type="subcellular location">
    <subcellularLocation>
        <location evidence="1">Cytoplasm</location>
        <location evidence="1">Cytosol</location>
    </subcellularLocation>
</comment>
<sequence length="155" mass="17396">MENSSYQQKSVAGMNQVELVVALYDGMVRFLFRGVRAIEEGNVRERRIAMKRTLDILMHLQSRLRMEVGGPAQSLSEFYAVIFALCLEGSRLASAERLLEAIRCIRNVREAWQQVAQDPEVRRQFAQPPPPRPAVPVLVPVESGVEAAESSAWTA</sequence>
<name>A0A372IU86_9BACT</name>
<keyword evidence="6" id="KW-0969">Cilium</keyword>
<protein>
    <submittedName>
        <fullName evidence="6">Flagellar protein FliS</fullName>
    </submittedName>
</protein>
<proteinExistence type="inferred from homology"/>
<dbReference type="CDD" id="cd16098">
    <property type="entry name" value="FliS"/>
    <property type="match status" value="1"/>
</dbReference>
<keyword evidence="7" id="KW-1185">Reference proteome</keyword>
<organism evidence="6 7">
    <name type="scientific">Paracidobacterium acidisoli</name>
    <dbReference type="NCBI Taxonomy" id="2303751"/>
    <lineage>
        <taxon>Bacteria</taxon>
        <taxon>Pseudomonadati</taxon>
        <taxon>Acidobacteriota</taxon>
        <taxon>Terriglobia</taxon>
        <taxon>Terriglobales</taxon>
        <taxon>Acidobacteriaceae</taxon>
        <taxon>Paracidobacterium</taxon>
    </lineage>
</organism>
<dbReference type="OrthoDB" id="121542at2"/>
<dbReference type="SUPFAM" id="SSF101116">
    <property type="entry name" value="Flagellar export chaperone FliS"/>
    <property type="match status" value="1"/>
</dbReference>
<dbReference type="GO" id="GO:0005829">
    <property type="term" value="C:cytosol"/>
    <property type="evidence" value="ECO:0007669"/>
    <property type="project" value="UniProtKB-SubCell"/>
</dbReference>
<accession>A0A372IU86</accession>
<dbReference type="GO" id="GO:0044780">
    <property type="term" value="P:bacterial-type flagellum assembly"/>
    <property type="evidence" value="ECO:0007669"/>
    <property type="project" value="InterPro"/>
</dbReference>
<dbReference type="PANTHER" id="PTHR34773:SF1">
    <property type="entry name" value="FLAGELLAR SECRETION CHAPERONE FLIS"/>
    <property type="match status" value="1"/>
</dbReference>
<dbReference type="InterPro" id="IPR003713">
    <property type="entry name" value="FliS"/>
</dbReference>
<evidence type="ECO:0000313" key="7">
    <source>
        <dbReference type="Proteomes" id="UP000264702"/>
    </source>
</evidence>
<keyword evidence="4" id="KW-1005">Bacterial flagellum biogenesis</keyword>
<dbReference type="AlphaFoldDB" id="A0A372IU86"/>
<reference evidence="6 7" key="1">
    <citation type="submission" date="2018-08" db="EMBL/GenBank/DDBJ databases">
        <title>Acidipila sp. 4G-K13, an acidobacterium isolated from forest soil.</title>
        <authorList>
            <person name="Gao Z.-H."/>
            <person name="Qiu L.-H."/>
        </authorList>
    </citation>
    <scope>NUCLEOTIDE SEQUENCE [LARGE SCALE GENOMIC DNA]</scope>
    <source>
        <strain evidence="6 7">4G-K13</strain>
    </source>
</reference>
<evidence type="ECO:0000256" key="1">
    <source>
        <dbReference type="ARBA" id="ARBA00004514"/>
    </source>
</evidence>
<dbReference type="EMBL" id="QVQT01000001">
    <property type="protein sequence ID" value="RFU18502.1"/>
    <property type="molecule type" value="Genomic_DNA"/>
</dbReference>
<dbReference type="Pfam" id="PF02561">
    <property type="entry name" value="FliS"/>
    <property type="match status" value="1"/>
</dbReference>
<keyword evidence="5" id="KW-0143">Chaperone</keyword>
<keyword evidence="6" id="KW-0966">Cell projection</keyword>
<dbReference type="PANTHER" id="PTHR34773">
    <property type="entry name" value="FLAGELLAR SECRETION CHAPERONE FLIS"/>
    <property type="match status" value="1"/>
</dbReference>
<dbReference type="GO" id="GO:0071973">
    <property type="term" value="P:bacterial-type flagellum-dependent cell motility"/>
    <property type="evidence" value="ECO:0007669"/>
    <property type="project" value="TreeGrafter"/>
</dbReference>
<keyword evidence="6" id="KW-0282">Flagellum</keyword>
<evidence type="ECO:0000313" key="6">
    <source>
        <dbReference type="EMBL" id="RFU18502.1"/>
    </source>
</evidence>
<dbReference type="Proteomes" id="UP000264702">
    <property type="component" value="Unassembled WGS sequence"/>
</dbReference>
<dbReference type="InterPro" id="IPR036584">
    <property type="entry name" value="FliS_sf"/>
</dbReference>